<evidence type="ECO:0000313" key="2">
    <source>
        <dbReference type="EMBL" id="KAH9822126.1"/>
    </source>
</evidence>
<evidence type="ECO:0000256" key="1">
    <source>
        <dbReference type="SAM" id="MobiDB-lite"/>
    </source>
</evidence>
<dbReference type="Proteomes" id="UP001138500">
    <property type="component" value="Unassembled WGS sequence"/>
</dbReference>
<feature type="region of interest" description="Disordered" evidence="1">
    <location>
        <begin position="382"/>
        <end position="414"/>
    </location>
</feature>
<proteinExistence type="predicted"/>
<sequence length="616" mass="66476">MPQSTCPFNLQRDPRSAGPLIPSATRTFILNVLAGLLNDLRDVQNILAESDTTAIRVDAAIALLEIIDTSLKASAGSVEVRLPTIILNIDIDTQIASVYEWLADLLLKSQAVFVAPHRTIERFVARLHTAAASARKEGNILGDEKTQKLALHGEEAQAHGSSQKPAFQPCIHGEESISEKCMFNDHTATGNHTGPSCGCPPQPDPSSDLPSKKNNGRRFVRFNGDARVAGTAEPRLRERTAMSRRAAEERYFRRRNPSITSTAEDELDSVSPPGSEIMDESCFEDPTLADVAAVTEAMDEPQAADRSRAADGDVWCFASHVPKKPIEIDHAAEMAAWVRLQEQAVEQRKWIADCLRVAHEQRVASGAEDVWAWVNAAGIKKPTSREPVDENSIPHEPASQMSTSKHPPSDIVDPAFRTAGISIYPNAPRAESVQRQVEAMNQRSQTTGLPTPPVAFPGSTEHESALLQQLRQDASSRDDDPSTVTRGAGEPAVHVEKISVPFSPPTRDSSPALRGRYSSIDEVLASDAEARNPVGAVDGSVLSALETPRARDSSATDVRPVGCKSDHDGEGGRRSSDVGQRSCSFGPGSVAEAMARPGGGWSRRSSWTGEGYVFTS</sequence>
<evidence type="ECO:0000313" key="3">
    <source>
        <dbReference type="Proteomes" id="UP001138500"/>
    </source>
</evidence>
<gene>
    <name evidence="2" type="ORF">Tdes44962_MAKER04802</name>
</gene>
<feature type="region of interest" description="Disordered" evidence="1">
    <location>
        <begin position="427"/>
        <end position="513"/>
    </location>
</feature>
<keyword evidence="3" id="KW-1185">Reference proteome</keyword>
<accession>A0A9W7SLK2</accession>
<organism evidence="2 3">
    <name type="scientific">Teratosphaeria destructans</name>
    <dbReference type="NCBI Taxonomy" id="418781"/>
    <lineage>
        <taxon>Eukaryota</taxon>
        <taxon>Fungi</taxon>
        <taxon>Dikarya</taxon>
        <taxon>Ascomycota</taxon>
        <taxon>Pezizomycotina</taxon>
        <taxon>Dothideomycetes</taxon>
        <taxon>Dothideomycetidae</taxon>
        <taxon>Mycosphaerellales</taxon>
        <taxon>Teratosphaeriaceae</taxon>
        <taxon>Teratosphaeria</taxon>
    </lineage>
</organism>
<feature type="compositionally biased region" description="Basic and acidic residues" evidence="1">
    <location>
        <begin position="564"/>
        <end position="576"/>
    </location>
</feature>
<feature type="region of interest" description="Disordered" evidence="1">
    <location>
        <begin position="545"/>
        <end position="616"/>
    </location>
</feature>
<dbReference type="EMBL" id="RIBY02002223">
    <property type="protein sequence ID" value="KAH9822126.1"/>
    <property type="molecule type" value="Genomic_DNA"/>
</dbReference>
<reference evidence="2 3" key="1">
    <citation type="journal article" date="2018" name="IMA Fungus">
        <title>IMA Genome-F 10: Nine draft genome sequences of Claviceps purpurea s.lat., including C. arundinis, C. humidiphila, and C. cf. spartinae, pseudomolecules for the pitch canker pathogen Fusarium circinatum, draft genome of Davidsoniella eucalypti, Grosmannia galeiformis, Quambalaria eucalypti, and Teratosphaeria destructans.</title>
        <authorList>
            <person name="Wingfield B.D."/>
            <person name="Liu M."/>
            <person name="Nguyen H.D."/>
            <person name="Lane F.A."/>
            <person name="Morgan S.W."/>
            <person name="De Vos L."/>
            <person name="Wilken P.M."/>
            <person name="Duong T.A."/>
            <person name="Aylward J."/>
            <person name="Coetzee M.P."/>
            <person name="Dadej K."/>
            <person name="De Beer Z.W."/>
            <person name="Findlay W."/>
            <person name="Havenga M."/>
            <person name="Kolarik M."/>
            <person name="Menzies J.G."/>
            <person name="Naidoo K."/>
            <person name="Pochopski O."/>
            <person name="Shoukouhi P."/>
            <person name="Santana Q.C."/>
            <person name="Seifert K.A."/>
            <person name="Soal N."/>
            <person name="Steenkamp E.T."/>
            <person name="Tatham C.T."/>
            <person name="van der Nest M.A."/>
            <person name="Wingfield M.J."/>
        </authorList>
    </citation>
    <scope>NUCLEOTIDE SEQUENCE [LARGE SCALE GENOMIC DNA]</scope>
    <source>
        <strain evidence="2">CMW44962</strain>
    </source>
</reference>
<dbReference type="AlphaFoldDB" id="A0A9W7SLK2"/>
<reference evidence="2 3" key="2">
    <citation type="journal article" date="2021" name="Curr. Genet.">
        <title>Genetic response to nitrogen starvation in the aggressive Eucalyptus foliar pathogen Teratosphaeria destructans.</title>
        <authorList>
            <person name="Havenga M."/>
            <person name="Wingfield B.D."/>
            <person name="Wingfield M.J."/>
            <person name="Dreyer L.L."/>
            <person name="Roets F."/>
            <person name="Aylward J."/>
        </authorList>
    </citation>
    <scope>NUCLEOTIDE SEQUENCE [LARGE SCALE GENOMIC DNA]</scope>
    <source>
        <strain evidence="2">CMW44962</strain>
    </source>
</reference>
<dbReference type="OrthoDB" id="10508815at2759"/>
<feature type="region of interest" description="Disordered" evidence="1">
    <location>
        <begin position="193"/>
        <end position="218"/>
    </location>
</feature>
<comment type="caution">
    <text evidence="2">The sequence shown here is derived from an EMBL/GenBank/DDBJ whole genome shotgun (WGS) entry which is preliminary data.</text>
</comment>
<name>A0A9W7SLK2_9PEZI</name>
<protein>
    <submittedName>
        <fullName evidence="2">Uncharacterized protein</fullName>
    </submittedName>
</protein>
<feature type="compositionally biased region" description="Polar residues" evidence="1">
    <location>
        <begin position="433"/>
        <end position="449"/>
    </location>
</feature>